<evidence type="ECO:0000313" key="3">
    <source>
        <dbReference type="Proteomes" id="UP001596405"/>
    </source>
</evidence>
<comment type="caution">
    <text evidence="2">The sequence shown here is derived from an EMBL/GenBank/DDBJ whole genome shotgun (WGS) entry which is preliminary data.</text>
</comment>
<evidence type="ECO:0000313" key="2">
    <source>
        <dbReference type="EMBL" id="MFC6996969.1"/>
    </source>
</evidence>
<evidence type="ECO:0000256" key="1">
    <source>
        <dbReference type="SAM" id="SignalP"/>
    </source>
</evidence>
<dbReference type="RefSeq" id="WP_066623247.1">
    <property type="nucleotide sequence ID" value="NZ_JBHSYQ010000003.1"/>
</dbReference>
<feature type="signal peptide" evidence="1">
    <location>
        <begin position="1"/>
        <end position="21"/>
    </location>
</feature>
<accession>A0ABW2DKV5</accession>
<reference evidence="3" key="1">
    <citation type="journal article" date="2019" name="Int. J. Syst. Evol. Microbiol.">
        <title>The Global Catalogue of Microorganisms (GCM) 10K type strain sequencing project: providing services to taxonomists for standard genome sequencing and annotation.</title>
        <authorList>
            <consortium name="The Broad Institute Genomics Platform"/>
            <consortium name="The Broad Institute Genome Sequencing Center for Infectious Disease"/>
            <person name="Wu L."/>
            <person name="Ma J."/>
        </authorList>
    </citation>
    <scope>NUCLEOTIDE SEQUENCE [LARGE SCALE GENOMIC DNA]</scope>
    <source>
        <strain evidence="3">CGMCC 4.7393</strain>
    </source>
</reference>
<dbReference type="EMBL" id="JBHSYQ010000003">
    <property type="protein sequence ID" value="MFC6996969.1"/>
    <property type="molecule type" value="Genomic_DNA"/>
</dbReference>
<keyword evidence="1" id="KW-0732">Signal</keyword>
<feature type="chain" id="PRO_5045221270" description="Outer membrane protein beta-barrel domain-containing protein" evidence="1">
    <location>
        <begin position="22"/>
        <end position="203"/>
    </location>
</feature>
<keyword evidence="3" id="KW-1185">Reference proteome</keyword>
<proteinExistence type="predicted"/>
<protein>
    <recommendedName>
        <fullName evidence="4">Outer membrane protein beta-barrel domain-containing protein</fullName>
    </recommendedName>
</protein>
<organism evidence="2 3">
    <name type="scientific">Rufibacter roseus</name>
    <dbReference type="NCBI Taxonomy" id="1567108"/>
    <lineage>
        <taxon>Bacteria</taxon>
        <taxon>Pseudomonadati</taxon>
        <taxon>Bacteroidota</taxon>
        <taxon>Cytophagia</taxon>
        <taxon>Cytophagales</taxon>
        <taxon>Hymenobacteraceae</taxon>
        <taxon>Rufibacter</taxon>
    </lineage>
</organism>
<dbReference type="Proteomes" id="UP001596405">
    <property type="component" value="Unassembled WGS sequence"/>
</dbReference>
<evidence type="ECO:0008006" key="4">
    <source>
        <dbReference type="Google" id="ProtNLM"/>
    </source>
</evidence>
<gene>
    <name evidence="2" type="ORF">ACFQHR_04995</name>
</gene>
<sequence>MRLSYIPYLALTLALSFQALAQEKPDKADRPKNNWYAPDYLVVQHAGLIGILAAGAGYDFGRHDRTNVELMYGFSPNYGIKNTNHTFTTRLYYQSHPKPLYGGFEMSWLKTGVGISMTIGEQFETFFPQYYPEGYYIWPTATRILPFVGSSLGKEFKGSVRPLYGEFYWELGSSEVMIIDKLRNKGIAVTDILNLAVGLRLKI</sequence>
<name>A0ABW2DKV5_9BACT</name>